<dbReference type="InterPro" id="IPR004437">
    <property type="entry name" value="ParB/RepB/Spo0J"/>
</dbReference>
<evidence type="ECO:0000256" key="2">
    <source>
        <dbReference type="ARBA" id="ARBA00022829"/>
    </source>
</evidence>
<dbReference type="SMART" id="SM00470">
    <property type="entry name" value="ParB"/>
    <property type="match status" value="1"/>
</dbReference>
<dbReference type="PANTHER" id="PTHR33375:SF1">
    <property type="entry name" value="CHROMOSOME-PARTITIONING PROTEIN PARB-RELATED"/>
    <property type="match status" value="1"/>
</dbReference>
<sequence length="314" mass="35210">MSRETGPEHLNPRRRHGLGRGLGALLGRPAAAEEDESEELTAPTVDEGIRDVPVDEIEPNPHQPRTRFEQATLVELATSIKEHGVIQPLILAERPDQPQRYWLVAGERRWRAARHAGLAVVPAVVREATSQQLLELALVENLQRDDLSPMEEAAAFSALIDQFSLTQARVAYRVGKSRSAVANSVRLLGLPTEVQAALNDRMISAGHARALLSLEEDGDRLKALDTIVARELNVRQTEDLVRKWHEEPPAHAAEEDPPHLLAQVRYWENRFRDRLSTKVNLDRRADGSGRLVIHFYSDGDLETIYREIVGDETD</sequence>
<protein>
    <submittedName>
        <fullName evidence="6">ParB/RepB/Spo0J family partition protein</fullName>
    </submittedName>
</protein>
<dbReference type="GO" id="GO:0045881">
    <property type="term" value="P:positive regulation of sporulation resulting in formation of a cellular spore"/>
    <property type="evidence" value="ECO:0007669"/>
    <property type="project" value="TreeGrafter"/>
</dbReference>
<dbReference type="FunFam" id="3.90.1530.30:FF:000001">
    <property type="entry name" value="Chromosome partitioning protein ParB"/>
    <property type="match status" value="1"/>
</dbReference>
<dbReference type="Gene3D" id="3.90.1530.30">
    <property type="match status" value="1"/>
</dbReference>
<dbReference type="Pfam" id="PF02195">
    <property type="entry name" value="ParB_N"/>
    <property type="match status" value="1"/>
</dbReference>
<name>A0A6B0YX07_9CHLR</name>
<dbReference type="GO" id="GO:0007059">
    <property type="term" value="P:chromosome segregation"/>
    <property type="evidence" value="ECO:0007669"/>
    <property type="project" value="UniProtKB-KW"/>
</dbReference>
<dbReference type="Gene3D" id="1.10.10.2830">
    <property type="match status" value="1"/>
</dbReference>
<organism evidence="6">
    <name type="scientific">Caldilineaceae bacterium SB0664_bin_27</name>
    <dbReference type="NCBI Taxonomy" id="2605260"/>
    <lineage>
        <taxon>Bacteria</taxon>
        <taxon>Bacillati</taxon>
        <taxon>Chloroflexota</taxon>
        <taxon>Caldilineae</taxon>
        <taxon>Caldilineales</taxon>
        <taxon>Caldilineaceae</taxon>
    </lineage>
</organism>
<evidence type="ECO:0000259" key="5">
    <source>
        <dbReference type="SMART" id="SM00470"/>
    </source>
</evidence>
<dbReference type="GO" id="GO:0005694">
    <property type="term" value="C:chromosome"/>
    <property type="evidence" value="ECO:0007669"/>
    <property type="project" value="TreeGrafter"/>
</dbReference>
<feature type="compositionally biased region" description="Basic and acidic residues" evidence="4">
    <location>
        <begin position="1"/>
        <end position="11"/>
    </location>
</feature>
<comment type="caution">
    <text evidence="6">The sequence shown here is derived from an EMBL/GenBank/DDBJ whole genome shotgun (WGS) entry which is preliminary data.</text>
</comment>
<reference evidence="6" key="1">
    <citation type="submission" date="2019-09" db="EMBL/GenBank/DDBJ databases">
        <title>Characterisation of the sponge microbiome using genome-centric metagenomics.</title>
        <authorList>
            <person name="Engelberts J.P."/>
            <person name="Robbins S.J."/>
            <person name="De Goeij J.M."/>
            <person name="Aranda M."/>
            <person name="Bell S.C."/>
            <person name="Webster N.S."/>
        </authorList>
    </citation>
    <scope>NUCLEOTIDE SEQUENCE</scope>
    <source>
        <strain evidence="6">SB0664_bin_27</strain>
    </source>
</reference>
<dbReference type="FunFam" id="1.10.10.2830:FF:000001">
    <property type="entry name" value="Chromosome partitioning protein ParB"/>
    <property type="match status" value="1"/>
</dbReference>
<dbReference type="InterPro" id="IPR036086">
    <property type="entry name" value="ParB/Sulfiredoxin_sf"/>
</dbReference>
<dbReference type="InterPro" id="IPR003115">
    <property type="entry name" value="ParB_N"/>
</dbReference>
<dbReference type="GO" id="GO:0003677">
    <property type="term" value="F:DNA binding"/>
    <property type="evidence" value="ECO:0007669"/>
    <property type="project" value="UniProtKB-KW"/>
</dbReference>
<evidence type="ECO:0000313" key="6">
    <source>
        <dbReference type="EMBL" id="MXY93938.1"/>
    </source>
</evidence>
<dbReference type="SUPFAM" id="SSF109709">
    <property type="entry name" value="KorB DNA-binding domain-like"/>
    <property type="match status" value="1"/>
</dbReference>
<feature type="region of interest" description="Disordered" evidence="4">
    <location>
        <begin position="1"/>
        <end position="63"/>
    </location>
</feature>
<evidence type="ECO:0000256" key="3">
    <source>
        <dbReference type="ARBA" id="ARBA00023125"/>
    </source>
</evidence>
<comment type="similarity">
    <text evidence="1">Belongs to the ParB family.</text>
</comment>
<gene>
    <name evidence="6" type="ORF">F4Y42_10890</name>
</gene>
<accession>A0A6B0YX07</accession>
<keyword evidence="3" id="KW-0238">DNA-binding</keyword>
<dbReference type="PANTHER" id="PTHR33375">
    <property type="entry name" value="CHROMOSOME-PARTITIONING PROTEIN PARB-RELATED"/>
    <property type="match status" value="1"/>
</dbReference>
<dbReference type="EMBL" id="VXRG01000090">
    <property type="protein sequence ID" value="MXY93938.1"/>
    <property type="molecule type" value="Genomic_DNA"/>
</dbReference>
<proteinExistence type="inferred from homology"/>
<keyword evidence="2" id="KW-0159">Chromosome partition</keyword>
<dbReference type="Pfam" id="PF17762">
    <property type="entry name" value="HTH_ParB"/>
    <property type="match status" value="1"/>
</dbReference>
<dbReference type="InterPro" id="IPR057240">
    <property type="entry name" value="ParB_dimer_C"/>
</dbReference>
<dbReference type="SUPFAM" id="SSF110849">
    <property type="entry name" value="ParB/Sulfiredoxin"/>
    <property type="match status" value="1"/>
</dbReference>
<dbReference type="InterPro" id="IPR050336">
    <property type="entry name" value="Chromosome_partition/occlusion"/>
</dbReference>
<dbReference type="AlphaFoldDB" id="A0A6B0YX07"/>
<dbReference type="NCBIfam" id="TIGR00180">
    <property type="entry name" value="parB_part"/>
    <property type="match status" value="1"/>
</dbReference>
<evidence type="ECO:0000256" key="4">
    <source>
        <dbReference type="SAM" id="MobiDB-lite"/>
    </source>
</evidence>
<dbReference type="CDD" id="cd16393">
    <property type="entry name" value="SPO0J_N"/>
    <property type="match status" value="1"/>
</dbReference>
<dbReference type="InterPro" id="IPR041468">
    <property type="entry name" value="HTH_ParB/Spo0J"/>
</dbReference>
<dbReference type="Pfam" id="PF23552">
    <property type="entry name" value="ParB_C"/>
    <property type="match status" value="1"/>
</dbReference>
<evidence type="ECO:0000256" key="1">
    <source>
        <dbReference type="ARBA" id="ARBA00006295"/>
    </source>
</evidence>
<feature type="domain" description="ParB-like N-terminal" evidence="5">
    <location>
        <begin position="50"/>
        <end position="142"/>
    </location>
</feature>